<dbReference type="InterPro" id="IPR029058">
    <property type="entry name" value="AB_hydrolase_fold"/>
</dbReference>
<dbReference type="Gene3D" id="3.40.50.1820">
    <property type="entry name" value="alpha/beta hydrolase"/>
    <property type="match status" value="1"/>
</dbReference>
<reference evidence="3" key="2">
    <citation type="submission" date="2023-01" db="EMBL/GenBank/DDBJ databases">
        <title>Draft genome sequence of Litoribrevibacter albus strain NBRC 110071.</title>
        <authorList>
            <person name="Sun Q."/>
            <person name="Mori K."/>
        </authorList>
    </citation>
    <scope>NUCLEOTIDE SEQUENCE</scope>
    <source>
        <strain evidence="3">NBRC 110071</strain>
    </source>
</reference>
<dbReference type="InterPro" id="IPR000073">
    <property type="entry name" value="AB_hydrolase_1"/>
</dbReference>
<proteinExistence type="predicted"/>
<accession>A0AA37SB81</accession>
<feature type="domain" description="AB hydrolase-1" evidence="2">
    <location>
        <begin position="27"/>
        <end position="126"/>
    </location>
</feature>
<dbReference type="SUPFAM" id="SSF53474">
    <property type="entry name" value="alpha/beta-Hydrolases"/>
    <property type="match status" value="1"/>
</dbReference>
<keyword evidence="1" id="KW-0732">Signal</keyword>
<evidence type="ECO:0000256" key="1">
    <source>
        <dbReference type="SAM" id="SignalP"/>
    </source>
</evidence>
<dbReference type="Proteomes" id="UP001161389">
    <property type="component" value="Unassembled WGS sequence"/>
</dbReference>
<evidence type="ECO:0000313" key="4">
    <source>
        <dbReference type="Proteomes" id="UP001161389"/>
    </source>
</evidence>
<dbReference type="RefSeq" id="WP_284382838.1">
    <property type="nucleotide sequence ID" value="NZ_BSNM01000016.1"/>
</dbReference>
<protein>
    <submittedName>
        <fullName evidence="3">Lactonizing lipase</fullName>
    </submittedName>
</protein>
<comment type="caution">
    <text evidence="3">The sequence shown here is derived from an EMBL/GenBank/DDBJ whole genome shotgun (WGS) entry which is preliminary data.</text>
</comment>
<evidence type="ECO:0000313" key="3">
    <source>
        <dbReference type="EMBL" id="GLQ32730.1"/>
    </source>
</evidence>
<dbReference type="EMBL" id="BSNM01000016">
    <property type="protein sequence ID" value="GLQ32730.1"/>
    <property type="molecule type" value="Genomic_DNA"/>
</dbReference>
<name>A0AA37SB81_9GAMM</name>
<dbReference type="AlphaFoldDB" id="A0AA37SB81"/>
<feature type="chain" id="PRO_5041341435" evidence="1">
    <location>
        <begin position="21"/>
        <end position="328"/>
    </location>
</feature>
<evidence type="ECO:0000259" key="2">
    <source>
        <dbReference type="Pfam" id="PF00561"/>
    </source>
</evidence>
<keyword evidence="4" id="KW-1185">Reference proteome</keyword>
<gene>
    <name evidence="3" type="ORF">GCM10007876_32090</name>
</gene>
<reference evidence="3" key="1">
    <citation type="journal article" date="2014" name="Int. J. Syst. Evol. Microbiol.">
        <title>Complete genome sequence of Corynebacterium casei LMG S-19264T (=DSM 44701T), isolated from a smear-ripened cheese.</title>
        <authorList>
            <consortium name="US DOE Joint Genome Institute (JGI-PGF)"/>
            <person name="Walter F."/>
            <person name="Albersmeier A."/>
            <person name="Kalinowski J."/>
            <person name="Ruckert C."/>
        </authorList>
    </citation>
    <scope>NUCLEOTIDE SEQUENCE</scope>
    <source>
        <strain evidence="3">NBRC 110071</strain>
    </source>
</reference>
<sequence length="328" mass="36070">MIYRLILVLSTLLFSQVSLAGAASTQYPIVMVPGAAAFDTALGIDYWYGITGKLRRYGAEVYVTNLSSIQSNEQRSEELIADLENILAITGAEKLNLIAHSQGALAARYAAAVMPDRIASVTTVFGMNRGTHFSNGFRSAIEEGSFLESVGAFLINNTFNFIEFLSGVPQDGSYNSEQRGQQSILALAEATDINKVAEFNRQYPQGLPSKDCMDNQNGTQGEVSSQYFVNQTVNGVRYYSWGGVKARTNWFDPLDSIFVTVVSLFVPSDFVWDGLVPNCGHGLGNGLKMNYKHNHFDAINQTMGLGHWFMDVPSLYLTHANRLKNQGL</sequence>
<feature type="signal peptide" evidence="1">
    <location>
        <begin position="1"/>
        <end position="20"/>
    </location>
</feature>
<organism evidence="3 4">
    <name type="scientific">Litoribrevibacter albus</name>
    <dbReference type="NCBI Taxonomy" id="1473156"/>
    <lineage>
        <taxon>Bacteria</taxon>
        <taxon>Pseudomonadati</taxon>
        <taxon>Pseudomonadota</taxon>
        <taxon>Gammaproteobacteria</taxon>
        <taxon>Oceanospirillales</taxon>
        <taxon>Oceanospirillaceae</taxon>
        <taxon>Litoribrevibacter</taxon>
    </lineage>
</organism>
<dbReference type="Pfam" id="PF00561">
    <property type="entry name" value="Abhydrolase_1"/>
    <property type="match status" value="1"/>
</dbReference>